<evidence type="ECO:0000313" key="5">
    <source>
        <dbReference type="Proteomes" id="UP001164706"/>
    </source>
</evidence>
<dbReference type="InterPro" id="IPR009057">
    <property type="entry name" value="Homeodomain-like_sf"/>
</dbReference>
<organism evidence="4 5">
    <name type="scientific">Microcella daejeonensis</name>
    <dbReference type="NCBI Taxonomy" id="2994971"/>
    <lineage>
        <taxon>Bacteria</taxon>
        <taxon>Bacillati</taxon>
        <taxon>Actinomycetota</taxon>
        <taxon>Actinomycetes</taxon>
        <taxon>Micrococcales</taxon>
        <taxon>Microbacteriaceae</taxon>
        <taxon>Microcella</taxon>
    </lineage>
</organism>
<reference evidence="4" key="1">
    <citation type="submission" date="2022-11" db="EMBL/GenBank/DDBJ databases">
        <title>Description of Microcella daejonensis nov. sp, isolated from riverside soil.</title>
        <authorList>
            <person name="Molina K.M."/>
            <person name="Kim S.B."/>
        </authorList>
    </citation>
    <scope>NUCLEOTIDE SEQUENCE</scope>
    <source>
        <strain evidence="4">MMS21-STM12</strain>
    </source>
</reference>
<dbReference type="Gene3D" id="1.10.357.10">
    <property type="entry name" value="Tetracycline Repressor, domain 2"/>
    <property type="match status" value="1"/>
</dbReference>
<dbReference type="PANTHER" id="PTHR30055">
    <property type="entry name" value="HTH-TYPE TRANSCRIPTIONAL REGULATOR RUTR"/>
    <property type="match status" value="1"/>
</dbReference>
<name>A0A9E8SAS0_9MICO</name>
<feature type="DNA-binding region" description="H-T-H motif" evidence="2">
    <location>
        <begin position="31"/>
        <end position="50"/>
    </location>
</feature>
<feature type="domain" description="HTH tetR-type" evidence="3">
    <location>
        <begin position="8"/>
        <end position="68"/>
    </location>
</feature>
<accession>A0A9E8SAS0</accession>
<protein>
    <submittedName>
        <fullName evidence="4">TetR family transcriptional regulator</fullName>
    </submittedName>
</protein>
<dbReference type="SUPFAM" id="SSF46689">
    <property type="entry name" value="Homeodomain-like"/>
    <property type="match status" value="1"/>
</dbReference>
<keyword evidence="5" id="KW-1185">Reference proteome</keyword>
<dbReference type="AlphaFoldDB" id="A0A9E8SAS0"/>
<evidence type="ECO:0000313" key="4">
    <source>
        <dbReference type="EMBL" id="WAB80917.1"/>
    </source>
</evidence>
<proteinExistence type="predicted"/>
<dbReference type="Pfam" id="PF00440">
    <property type="entry name" value="TetR_N"/>
    <property type="match status" value="1"/>
</dbReference>
<dbReference type="KEGG" id="mdb:OVN18_10140"/>
<dbReference type="RefSeq" id="WP_267780664.1">
    <property type="nucleotide sequence ID" value="NZ_CP113089.1"/>
</dbReference>
<evidence type="ECO:0000256" key="2">
    <source>
        <dbReference type="PROSITE-ProRule" id="PRU00335"/>
    </source>
</evidence>
<dbReference type="InterPro" id="IPR041583">
    <property type="entry name" value="TetR_C_31"/>
</dbReference>
<dbReference type="PANTHER" id="PTHR30055:SF226">
    <property type="entry name" value="HTH-TYPE TRANSCRIPTIONAL REGULATOR PKSA"/>
    <property type="match status" value="1"/>
</dbReference>
<dbReference type="GO" id="GO:0003700">
    <property type="term" value="F:DNA-binding transcription factor activity"/>
    <property type="evidence" value="ECO:0007669"/>
    <property type="project" value="TreeGrafter"/>
</dbReference>
<evidence type="ECO:0000256" key="1">
    <source>
        <dbReference type="ARBA" id="ARBA00023125"/>
    </source>
</evidence>
<dbReference type="Proteomes" id="UP001164706">
    <property type="component" value="Chromosome"/>
</dbReference>
<gene>
    <name evidence="4" type="ORF">OVN18_10140</name>
</gene>
<sequence length="191" mass="20862">MSLTEKGRRRREALLDAVVLVLEREGPGAVTHRAVAAQAGVPVSAATYYFATIDDLLIEALRRAVEEETALLQPDALADTADLARALHDYAVQRRATAVAHYELLLLATRRPALRPDAERWYASLEAALDAGFPSTAGEHPDERAQRLASAAMALDGLILRMLWRGEPSTPAEVERSLEPLLRPLLPAIAR</sequence>
<dbReference type="Pfam" id="PF17940">
    <property type="entry name" value="TetR_C_31"/>
    <property type="match status" value="1"/>
</dbReference>
<keyword evidence="1 2" id="KW-0238">DNA-binding</keyword>
<dbReference type="GO" id="GO:0000976">
    <property type="term" value="F:transcription cis-regulatory region binding"/>
    <property type="evidence" value="ECO:0007669"/>
    <property type="project" value="TreeGrafter"/>
</dbReference>
<dbReference type="PROSITE" id="PS50977">
    <property type="entry name" value="HTH_TETR_2"/>
    <property type="match status" value="1"/>
</dbReference>
<evidence type="ECO:0000259" key="3">
    <source>
        <dbReference type="PROSITE" id="PS50977"/>
    </source>
</evidence>
<dbReference type="InterPro" id="IPR050109">
    <property type="entry name" value="HTH-type_TetR-like_transc_reg"/>
</dbReference>
<dbReference type="InterPro" id="IPR001647">
    <property type="entry name" value="HTH_TetR"/>
</dbReference>
<dbReference type="EMBL" id="CP113089">
    <property type="protein sequence ID" value="WAB80917.1"/>
    <property type="molecule type" value="Genomic_DNA"/>
</dbReference>